<name>A0A4Q2UNE9_9BACT</name>
<reference evidence="2 3" key="1">
    <citation type="submission" date="2019-01" db="EMBL/GenBank/DDBJ databases">
        <title>Spirosoma flava sp. nov., a propanil-degrading bacterium isolated from herbicide-contaminated soil.</title>
        <authorList>
            <person name="Zhang L."/>
            <person name="Jiang J.-D."/>
        </authorList>
    </citation>
    <scope>NUCLEOTIDE SEQUENCE [LARGE SCALE GENOMIC DNA]</scope>
    <source>
        <strain evidence="2 3">TY50</strain>
    </source>
</reference>
<dbReference type="Pfam" id="PF13573">
    <property type="entry name" value="SprB"/>
    <property type="match status" value="5"/>
</dbReference>
<dbReference type="Gene3D" id="2.60.40.740">
    <property type="match status" value="2"/>
</dbReference>
<evidence type="ECO:0000313" key="3">
    <source>
        <dbReference type="Proteomes" id="UP000290407"/>
    </source>
</evidence>
<sequence>MGNRIQYVISAHLYHFQLSGLLLIIGLLLTTHSVRAGLNQTPAALTIGTSSASVCAGTSVTLTASGCPANGTLRWSTSQTGAVVVVAPAQTTTYSALCSVTSTSVVTTTAVSSTATSTTSLVTNTVSTSASATVRVSAAISVSATVTPVSCNLGDNGRVVVVAGGGTGALQYQFNNRPFQTGATFDRLVAGTYPIVVRDAAGCTVQTSAQVRQPDALSLTITAVGAKCTGGADGGIVAVASGGNGGYRYFLDGVGPRESGTFLDLKGGTTYTIGLADRNDCVLFQSVTVTAPAAFSVQLTAQPTKCVGSVDGSISVVATGGTGAYQYQIGTNAFQTGSQFTGLSANTYDITVRDGNGCETRRSVAVGQPAPLRLSAVSRPVNCFGPTSGTITVSNTGGTGAVTYRLATSQASQASSTFAGVGVGTYTIIGTDANGCSELVSATVTQAAPIKVQATPTPASCCVCPTGAVQLTSTGGSGTVRQYQLIGQPYQPGSLIGGLRPNTYRLRVADEVGCTDSVVAVITDANALTLATGTVKNTPCAGGSEGEATVQVSGGTRPFTYYWLTERRDTLRNRTATQTALAEGTYTVSVLDSNRCTASTVFVTIRATNPLPFKPVIQLSGGTLLVDQTAGIQWYVRQGTNPARPVPNATRPILVPFESGQYFAVITVNGCSSPPSDAIDFVLTATAEPVSDFRVQISPNPVRDQLRVEIEQIGRSAVRLQLVDVSGRSVWQQQLTAFTGKKQADWLLSGIPAGQYVLQADADNRRAVVRVIVE</sequence>
<dbReference type="Proteomes" id="UP000290407">
    <property type="component" value="Unassembled WGS sequence"/>
</dbReference>
<dbReference type="EMBL" id="SBLB01000001">
    <property type="protein sequence ID" value="RYC70944.1"/>
    <property type="molecule type" value="Genomic_DNA"/>
</dbReference>
<dbReference type="Pfam" id="PF18962">
    <property type="entry name" value="Por_Secre_tail"/>
    <property type="match status" value="1"/>
</dbReference>
<dbReference type="NCBIfam" id="TIGR04183">
    <property type="entry name" value="Por_Secre_tail"/>
    <property type="match status" value="1"/>
</dbReference>
<organism evidence="2 3">
    <name type="scientific">Spirosoma sordidisoli</name>
    <dbReference type="NCBI Taxonomy" id="2502893"/>
    <lineage>
        <taxon>Bacteria</taxon>
        <taxon>Pseudomonadati</taxon>
        <taxon>Bacteroidota</taxon>
        <taxon>Cytophagia</taxon>
        <taxon>Cytophagales</taxon>
        <taxon>Cytophagaceae</taxon>
        <taxon>Spirosoma</taxon>
    </lineage>
</organism>
<protein>
    <submittedName>
        <fullName evidence="2">T9SS type A sorting domain-containing protein</fullName>
    </submittedName>
</protein>
<dbReference type="RefSeq" id="WP_129599586.1">
    <property type="nucleotide sequence ID" value="NZ_SBLB01000001.1"/>
</dbReference>
<feature type="domain" description="Secretion system C-terminal sorting" evidence="1">
    <location>
        <begin position="697"/>
        <end position="773"/>
    </location>
</feature>
<comment type="caution">
    <text evidence="2">The sequence shown here is derived from an EMBL/GenBank/DDBJ whole genome shotgun (WGS) entry which is preliminary data.</text>
</comment>
<dbReference type="AlphaFoldDB" id="A0A4Q2UNE9"/>
<accession>A0A4Q2UNE9</accession>
<keyword evidence="3" id="KW-1185">Reference proteome</keyword>
<evidence type="ECO:0000259" key="1">
    <source>
        <dbReference type="Pfam" id="PF18962"/>
    </source>
</evidence>
<proteinExistence type="predicted"/>
<gene>
    <name evidence="2" type="ORF">EQG79_01990</name>
</gene>
<dbReference type="InterPro" id="IPR026444">
    <property type="entry name" value="Secre_tail"/>
</dbReference>
<dbReference type="InterPro" id="IPR025667">
    <property type="entry name" value="SprB_repeat"/>
</dbReference>
<evidence type="ECO:0000313" key="2">
    <source>
        <dbReference type="EMBL" id="RYC70944.1"/>
    </source>
</evidence>